<keyword evidence="3" id="KW-1185">Reference proteome</keyword>
<dbReference type="Proteomes" id="UP000734854">
    <property type="component" value="Unassembled WGS sequence"/>
</dbReference>
<dbReference type="PANTHER" id="PTHR31286:SF179">
    <property type="entry name" value="RNASE H TYPE-1 DOMAIN-CONTAINING PROTEIN"/>
    <property type="match status" value="1"/>
</dbReference>
<gene>
    <name evidence="2" type="ORF">ZIOFF_047250</name>
</gene>
<dbReference type="InterPro" id="IPR040256">
    <property type="entry name" value="At4g02000-like"/>
</dbReference>
<comment type="caution">
    <text evidence="2">The sequence shown here is derived from an EMBL/GenBank/DDBJ whole genome shotgun (WGS) entry which is preliminary data.</text>
</comment>
<sequence length="598" mass="66854">MARVWTRGIWFIGGMPLRIFKWLPNFSYSVESSVVAVWIQFLDFPIHMFNKHSLFSAARIVGKPIKLDEATTDGSRLSMARVCVEINLVKPMDVCYANGNRPKPFWKSEKDGNDGEDLSVGLNRRNVVGKQEVTGPFESDEGEKMLNKSDGGKQVWIKKGEASEQGMVDKKGSESRNSFHVLSTLEEEDMGELEGPSDPTENVMYPGGDGYVDTKIGQSQLGPLGFLNLEVEEQKLDELDAHLAAVLAPAHVDSQTNVLNVEPRMDKGKSVVGFSNRRSYNRLCRSQNKLYSPQIRMCRVQKRQVQFVPSPGRKVPAGGGVPPLQKQSGPVGLAGIQDSGQWGNFSFSAMQDEFEGNEVSKSFMEEDNSDYGEAVDSQRSSSFPLVSNPKGPLLKTSINVPSGVTRMVTRSKSPAKCNRIERRILWDDVSATKPIMDEYWPMGGDFNVIIGSNEHSAGFLAKPGATHEFNNFLMLAGLLDSGFVGDRFTWTNGKVWKWLDRILFPSANGLIQVSENVDQTSKFLPYSTFELDAAVFRFWPSKLQIKLKRLKAHLKWWNAEVFGNIFKNVKKAKEVFELAEKAFDLSPTIENKIHMAKC</sequence>
<evidence type="ECO:0000313" key="2">
    <source>
        <dbReference type="EMBL" id="KAG6492296.1"/>
    </source>
</evidence>
<accession>A0A8J5FNV7</accession>
<name>A0A8J5FNV7_ZINOF</name>
<dbReference type="AlphaFoldDB" id="A0A8J5FNV7"/>
<evidence type="ECO:0008006" key="4">
    <source>
        <dbReference type="Google" id="ProtNLM"/>
    </source>
</evidence>
<dbReference type="SUPFAM" id="SSF56219">
    <property type="entry name" value="DNase I-like"/>
    <property type="match status" value="1"/>
</dbReference>
<protein>
    <recommendedName>
        <fullName evidence="4">DUF4283 domain-containing protein</fullName>
    </recommendedName>
</protein>
<dbReference type="PANTHER" id="PTHR31286">
    <property type="entry name" value="GLYCINE-RICH CELL WALL STRUCTURAL PROTEIN 1.8-LIKE"/>
    <property type="match status" value="1"/>
</dbReference>
<dbReference type="EMBL" id="JACMSC010000013">
    <property type="protein sequence ID" value="KAG6492296.1"/>
    <property type="molecule type" value="Genomic_DNA"/>
</dbReference>
<feature type="region of interest" description="Disordered" evidence="1">
    <location>
        <begin position="309"/>
        <end position="329"/>
    </location>
</feature>
<proteinExistence type="predicted"/>
<reference evidence="2 3" key="1">
    <citation type="submission" date="2020-08" db="EMBL/GenBank/DDBJ databases">
        <title>Plant Genome Project.</title>
        <authorList>
            <person name="Zhang R.-G."/>
        </authorList>
    </citation>
    <scope>NUCLEOTIDE SEQUENCE [LARGE SCALE GENOMIC DNA]</scope>
    <source>
        <tissue evidence="2">Rhizome</tissue>
    </source>
</reference>
<evidence type="ECO:0000256" key="1">
    <source>
        <dbReference type="SAM" id="MobiDB-lite"/>
    </source>
</evidence>
<organism evidence="2 3">
    <name type="scientific">Zingiber officinale</name>
    <name type="common">Ginger</name>
    <name type="synonym">Amomum zingiber</name>
    <dbReference type="NCBI Taxonomy" id="94328"/>
    <lineage>
        <taxon>Eukaryota</taxon>
        <taxon>Viridiplantae</taxon>
        <taxon>Streptophyta</taxon>
        <taxon>Embryophyta</taxon>
        <taxon>Tracheophyta</taxon>
        <taxon>Spermatophyta</taxon>
        <taxon>Magnoliopsida</taxon>
        <taxon>Liliopsida</taxon>
        <taxon>Zingiberales</taxon>
        <taxon>Zingiberaceae</taxon>
        <taxon>Zingiber</taxon>
    </lineage>
</organism>
<evidence type="ECO:0000313" key="3">
    <source>
        <dbReference type="Proteomes" id="UP000734854"/>
    </source>
</evidence>
<dbReference type="InterPro" id="IPR036691">
    <property type="entry name" value="Endo/exonu/phosph_ase_sf"/>
</dbReference>